<dbReference type="Gene3D" id="1.50.10.10">
    <property type="match status" value="1"/>
</dbReference>
<comment type="caution">
    <text evidence="18">The sequence shown here is derived from an EMBL/GenBank/DDBJ whole genome shotgun (WGS) entry which is preliminary data.</text>
</comment>
<comment type="function">
    <text evidence="13">Cleaves the distal alpha 1,2-linked glucose residue from the Glc(3)Man(9)GlcNAc(2) oligosaccharide precursor.</text>
</comment>
<evidence type="ECO:0000256" key="4">
    <source>
        <dbReference type="ARBA" id="ARBA00022801"/>
    </source>
</evidence>
<feature type="chain" id="PRO_5007581095" description="Mannosyl-oligosaccharide glucosidase" evidence="15">
    <location>
        <begin position="23"/>
        <end position="814"/>
    </location>
</feature>
<evidence type="ECO:0000256" key="15">
    <source>
        <dbReference type="SAM" id="SignalP"/>
    </source>
</evidence>
<reference evidence="18 19" key="1">
    <citation type="journal article" date="2016" name="Sci. Rep.">
        <title>Insights into Adaptations to a Near-Obligate Nematode Endoparasitic Lifestyle from the Finished Genome of Drechmeria coniospora.</title>
        <authorList>
            <person name="Zhang L."/>
            <person name="Zhou Z."/>
            <person name="Guo Q."/>
            <person name="Fokkens L."/>
            <person name="Miskei M."/>
            <person name="Pocsi I."/>
            <person name="Zhang W."/>
            <person name="Chen M."/>
            <person name="Wang L."/>
            <person name="Sun Y."/>
            <person name="Donzelli B.G."/>
            <person name="Gibson D.M."/>
            <person name="Nelson D.R."/>
            <person name="Luo J.G."/>
            <person name="Rep M."/>
            <person name="Liu H."/>
            <person name="Yang S."/>
            <person name="Wang J."/>
            <person name="Krasnoff S.B."/>
            <person name="Xu Y."/>
            <person name="Molnar I."/>
            <person name="Lin M."/>
        </authorList>
    </citation>
    <scope>NUCLEOTIDE SEQUENCE [LARGE SCALE GENOMIC DNA]</scope>
    <source>
        <strain evidence="18 19">ARSEF 6962</strain>
    </source>
</reference>
<keyword evidence="15" id="KW-0732">Signal</keyword>
<keyword evidence="9 14" id="KW-0325">Glycoprotein</keyword>
<evidence type="ECO:0000256" key="14">
    <source>
        <dbReference type="RuleBase" id="RU369107"/>
    </source>
</evidence>
<comment type="subcellular location">
    <subcellularLocation>
        <location evidence="1 13">Endoplasmic reticulum membrane</location>
        <topology evidence="1 13">Single-pass type II membrane protein</topology>
    </subcellularLocation>
</comment>
<keyword evidence="5 13" id="KW-0256">Endoplasmic reticulum</keyword>
<dbReference type="InterPro" id="IPR004888">
    <property type="entry name" value="Glycoside_hydrolase_63"/>
</dbReference>
<evidence type="ECO:0000259" key="17">
    <source>
        <dbReference type="Pfam" id="PF16923"/>
    </source>
</evidence>
<dbReference type="InterPro" id="IPR038518">
    <property type="entry name" value="Glyco_hydro_63N_sf"/>
</dbReference>
<evidence type="ECO:0000256" key="10">
    <source>
        <dbReference type="ARBA" id="ARBA00023295"/>
    </source>
</evidence>
<evidence type="ECO:0000256" key="11">
    <source>
        <dbReference type="ARBA" id="ARBA00038888"/>
    </source>
</evidence>
<keyword evidence="3" id="KW-0812">Transmembrane</keyword>
<comment type="catalytic activity">
    <reaction evidence="12 13">
        <text>N(4)-(alpha-D-Glc-(1-&gt;2)-alpha-D-Glc-(1-&gt;3)-alpha-D-Glc-(1-&gt;3)-alpha-D-Man-(1-&gt;2)-alpha-D-Man-(1-&gt;2)-alpha-D-Man-(1-&gt;3)-[alpha-D-Man-(1-&gt;2)-alpha-D-Man-(1-&gt;3)-[alpha-D-Man-(1-&gt;2)-alpha-D-Man-(1-&gt;6)]-alpha-D-Man-(1-&gt;6)]-beta-D-Man-(1-&gt;4)-beta-D-GlcNAc-(1-&gt;4)-beta-D-GlcNAc)-L-asparaginyl-[protein] + H2O = N(4)-(alpha-D-Glc-(1-&gt;3)-alpha-D-Glc-(1-&gt;3)-alpha-D-Man-(1-&gt;2)-alpha-D-Man-(1-&gt;2)-alpha-D-Man-(1-&gt;3)-[alpha-D-Man-(1-&gt;2)-alpha-D-Man-(1-&gt;3)-[alpha-D-Man-(1-&gt;2)-alpha-D-Man-(1-&gt;6)]-alpha-D-Man-(1-&gt;6)]-beta-D-Man-(1-&gt;4)-beta-D-GlcNAc-(1-&gt;4)-beta-D-GlcNAc)-L-asparaginyl-[protein] + beta-D-glucose</text>
        <dbReference type="Rhea" id="RHEA:55988"/>
        <dbReference type="Rhea" id="RHEA-COMP:12806"/>
        <dbReference type="Rhea" id="RHEA-COMP:14355"/>
        <dbReference type="ChEBI" id="CHEBI:15377"/>
        <dbReference type="ChEBI" id="CHEBI:15903"/>
        <dbReference type="ChEBI" id="CHEBI:59082"/>
        <dbReference type="ChEBI" id="CHEBI:132537"/>
        <dbReference type="EC" id="3.2.1.106"/>
    </reaction>
</comment>
<dbReference type="InParanoid" id="A0A151GX62"/>
<dbReference type="InterPro" id="IPR008928">
    <property type="entry name" value="6-hairpin_glycosidase_sf"/>
</dbReference>
<dbReference type="Gene3D" id="2.70.98.110">
    <property type="entry name" value="Glycosyl hydrolase family 63, N-terminal domain"/>
    <property type="match status" value="1"/>
</dbReference>
<dbReference type="EC" id="3.2.1.106" evidence="11 13"/>
<dbReference type="PANTHER" id="PTHR10412:SF11">
    <property type="entry name" value="MANNOSYL-OLIGOSACCHARIDE GLUCOSIDASE"/>
    <property type="match status" value="1"/>
</dbReference>
<dbReference type="STRING" id="98403.A0A151GX62"/>
<evidence type="ECO:0000256" key="6">
    <source>
        <dbReference type="ARBA" id="ARBA00022968"/>
    </source>
</evidence>
<dbReference type="FunCoup" id="A0A151GX62">
    <property type="interactions" value="536"/>
</dbReference>
<evidence type="ECO:0000256" key="3">
    <source>
        <dbReference type="ARBA" id="ARBA00022692"/>
    </source>
</evidence>
<dbReference type="AlphaFoldDB" id="A0A151GX62"/>
<comment type="similarity">
    <text evidence="2 13">Belongs to the glycosyl hydrolase 63 family.</text>
</comment>
<dbReference type="GO" id="GO:0070880">
    <property type="term" value="P:fungal-type cell wall beta-glucan biosynthetic process"/>
    <property type="evidence" value="ECO:0007669"/>
    <property type="project" value="EnsemblFungi"/>
</dbReference>
<keyword evidence="10 13" id="KW-0326">Glycosidase</keyword>
<feature type="domain" description="Glycosyl hydrolase family 63 N-terminal" evidence="17">
    <location>
        <begin position="40"/>
        <end position="266"/>
    </location>
</feature>
<keyword evidence="6" id="KW-0735">Signal-anchor</keyword>
<protein>
    <recommendedName>
        <fullName evidence="11 13">Mannosyl-oligosaccharide glucosidase</fullName>
        <ecNumber evidence="11 13">3.2.1.106</ecNumber>
    </recommendedName>
    <alternativeName>
        <fullName evidence="14">Glucosidase I</fullName>
    </alternativeName>
</protein>
<evidence type="ECO:0000256" key="5">
    <source>
        <dbReference type="ARBA" id="ARBA00022824"/>
    </source>
</evidence>
<dbReference type="SUPFAM" id="SSF48208">
    <property type="entry name" value="Six-hairpin glycosidases"/>
    <property type="match status" value="1"/>
</dbReference>
<evidence type="ECO:0000259" key="16">
    <source>
        <dbReference type="Pfam" id="PF03200"/>
    </source>
</evidence>
<dbReference type="GO" id="GO:0006488">
    <property type="term" value="P:dolichol-linked oligosaccharide biosynthetic process"/>
    <property type="evidence" value="ECO:0007669"/>
    <property type="project" value="EnsemblFungi"/>
</dbReference>
<dbReference type="PANTHER" id="PTHR10412">
    <property type="entry name" value="MANNOSYL-OLIGOSACCHARIDE GLUCOSIDASE"/>
    <property type="match status" value="1"/>
</dbReference>
<dbReference type="GO" id="GO:0009311">
    <property type="term" value="P:oligosaccharide metabolic process"/>
    <property type="evidence" value="ECO:0007669"/>
    <property type="project" value="UniProtKB-UniRule"/>
</dbReference>
<dbReference type="GeneID" id="63715419"/>
<dbReference type="GO" id="GO:0006491">
    <property type="term" value="P:N-glycan processing"/>
    <property type="evidence" value="ECO:0007669"/>
    <property type="project" value="EnsemblFungi"/>
</dbReference>
<dbReference type="FunFam" id="1.50.10.10:FF:000027">
    <property type="entry name" value="Probable mannosyl-oligosaccharide glucosidase"/>
    <property type="match status" value="1"/>
</dbReference>
<dbReference type="InterPro" id="IPR031335">
    <property type="entry name" value="Glyco_hydro_63_C"/>
</dbReference>
<dbReference type="Proteomes" id="UP000076580">
    <property type="component" value="Chromosome 01"/>
</dbReference>
<proteinExistence type="inferred from homology"/>
<evidence type="ECO:0000256" key="1">
    <source>
        <dbReference type="ARBA" id="ARBA00004648"/>
    </source>
</evidence>
<dbReference type="FunFam" id="2.70.98.110:FF:000003">
    <property type="entry name" value="Probable mannosyl-oligosaccharide glucosidase"/>
    <property type="match status" value="1"/>
</dbReference>
<evidence type="ECO:0000256" key="7">
    <source>
        <dbReference type="ARBA" id="ARBA00022989"/>
    </source>
</evidence>
<dbReference type="OrthoDB" id="410058at2759"/>
<evidence type="ECO:0000313" key="19">
    <source>
        <dbReference type="Proteomes" id="UP000076580"/>
    </source>
</evidence>
<gene>
    <name evidence="18" type="ORF">DCS_02776</name>
</gene>
<dbReference type="Pfam" id="PF03200">
    <property type="entry name" value="Glyco_hydro_63"/>
    <property type="match status" value="1"/>
</dbReference>
<dbReference type="GO" id="GO:0004573">
    <property type="term" value="F:Glc3Man9GlcNAc2 oligosaccharide glucosidase activity"/>
    <property type="evidence" value="ECO:0007669"/>
    <property type="project" value="UniProtKB-UniRule"/>
</dbReference>
<feature type="domain" description="Glycosyl hydrolase family 63 C-terminal" evidence="16">
    <location>
        <begin position="304"/>
        <end position="802"/>
    </location>
</feature>
<dbReference type="EMBL" id="LAYC01000001">
    <property type="protein sequence ID" value="KYK61633.1"/>
    <property type="molecule type" value="Genomic_DNA"/>
</dbReference>
<evidence type="ECO:0000256" key="12">
    <source>
        <dbReference type="ARBA" id="ARBA00052431"/>
    </source>
</evidence>
<evidence type="ECO:0000256" key="2">
    <source>
        <dbReference type="ARBA" id="ARBA00010833"/>
    </source>
</evidence>
<keyword evidence="7" id="KW-1133">Transmembrane helix</keyword>
<dbReference type="InterPro" id="IPR031631">
    <property type="entry name" value="Glyco_hydro_63N"/>
</dbReference>
<dbReference type="InterPro" id="IPR012341">
    <property type="entry name" value="6hp_glycosidase-like_sf"/>
</dbReference>
<feature type="signal peptide" evidence="15">
    <location>
        <begin position="1"/>
        <end position="22"/>
    </location>
</feature>
<organism evidence="18 19">
    <name type="scientific">Drechmeria coniospora</name>
    <name type="common">Nematophagous fungus</name>
    <name type="synonym">Meria coniospora</name>
    <dbReference type="NCBI Taxonomy" id="98403"/>
    <lineage>
        <taxon>Eukaryota</taxon>
        <taxon>Fungi</taxon>
        <taxon>Dikarya</taxon>
        <taxon>Ascomycota</taxon>
        <taxon>Pezizomycotina</taxon>
        <taxon>Sordariomycetes</taxon>
        <taxon>Hypocreomycetidae</taxon>
        <taxon>Hypocreales</taxon>
        <taxon>Ophiocordycipitaceae</taxon>
        <taxon>Drechmeria</taxon>
    </lineage>
</organism>
<accession>A0A151GX62</accession>
<dbReference type="RefSeq" id="XP_040660985.1">
    <property type="nucleotide sequence ID" value="XM_040800102.1"/>
</dbReference>
<keyword evidence="4 13" id="KW-0378">Hydrolase</keyword>
<evidence type="ECO:0000313" key="18">
    <source>
        <dbReference type="EMBL" id="KYK61633.1"/>
    </source>
</evidence>
<name>A0A151GX62_DRECN</name>
<comment type="pathway">
    <text evidence="14">Glycan metabolism; N-glycan degradation.</text>
</comment>
<keyword evidence="19" id="KW-1185">Reference proteome</keyword>
<dbReference type="GO" id="GO:0098553">
    <property type="term" value="C:lumenal side of endoplasmic reticulum membrane"/>
    <property type="evidence" value="ECO:0007669"/>
    <property type="project" value="EnsemblFungi"/>
</dbReference>
<sequence>MARLARLIAVAAAAATAAGVTAAGDESILTSEIGRLNNQSLLWGPYKPNLYFGMRPRLPQGLMAVLMWGRINNHADINEGIRYTCEQNDGMHGYGWDEYDARDGGVQTIHDDANMIDMTTSLVKIPGGNHGGSWAVRVKGKLMKNAAKDHKTAIYLYIAQEAAGELNVIGTGTEFGFEGDVRLDGKTEALGNYQILVTKGNGKHPTSDHPATLLKRLDTTVVASETYPNNLLWQARPLLYRELQKPAKHFEETYGSEDLPPASQMYRINHTPGRANTHMVQKTFEGDFQFDLVFMSASMGRNITSKDVTREIKRTSESFGERFSSVFDFQAPFKAAKYQQFGKSMFSNLLGGVGYFHGDQVIDRSYAAEYEEEDENFWVDAAEARARGHQKAEGPFELFTSIPSRPFFPRGFLWDEGFHLMPIADWDMDLALEIVKSWYNTMDADGWIPREQILGDEARGKVPEEFQVQYPHYANPPTLFLVIEDFMERLRKSNGSGPAPKEKLSQDETLHSAHLDISELGEEYVRKLYPLLRRQYDWFRKTQSGDVKSYEREARSAKEVYRWRGRTETHCLTSGLDDYPRAQPPHPGELHVDLLSWVGLMTKSLMNIADSIGLTSDVAELAKNLEGIEGNLVDLHWSEKDGCFCDATIDEFEENKLVCHKGYISLFPFLVGLLRPDDAKVGRMLDLMGDENELWSGHGLRSLSRGDEFYGTGENYWRGPVWMPFNYMAVTQLYRLAKQPGPFSDRARDMYTRLRKDLVETVYESWKETGFAWEQYNPETGAGQRTQHFTGWTSLVVKLMAMEDLSGQHERDEL</sequence>
<evidence type="ECO:0000256" key="9">
    <source>
        <dbReference type="ARBA" id="ARBA00023180"/>
    </source>
</evidence>
<keyword evidence="8" id="KW-0472">Membrane</keyword>
<evidence type="ECO:0000256" key="13">
    <source>
        <dbReference type="RuleBase" id="RU368089"/>
    </source>
</evidence>
<evidence type="ECO:0000256" key="8">
    <source>
        <dbReference type="ARBA" id="ARBA00023136"/>
    </source>
</evidence>
<dbReference type="Pfam" id="PF16923">
    <property type="entry name" value="Glyco_hydro_63N"/>
    <property type="match status" value="1"/>
</dbReference>